<dbReference type="InterPro" id="IPR045504">
    <property type="entry name" value="DUF6487"/>
</dbReference>
<accession>A0A1I0EDR4</accession>
<dbReference type="AlphaFoldDB" id="A0A1I0EDR4"/>
<dbReference type="Pfam" id="PF20097">
    <property type="entry name" value="DUF6487"/>
    <property type="match status" value="1"/>
</dbReference>
<organism evidence="2 3">
    <name type="scientific">Natronincola peptidivorans</name>
    <dbReference type="NCBI Taxonomy" id="426128"/>
    <lineage>
        <taxon>Bacteria</taxon>
        <taxon>Bacillati</taxon>
        <taxon>Bacillota</taxon>
        <taxon>Clostridia</taxon>
        <taxon>Peptostreptococcales</taxon>
        <taxon>Natronincolaceae</taxon>
        <taxon>Natronincola</taxon>
    </lineage>
</organism>
<dbReference type="Proteomes" id="UP000199568">
    <property type="component" value="Unassembled WGS sequence"/>
</dbReference>
<gene>
    <name evidence="2" type="ORF">SAMN05660297_02399</name>
</gene>
<evidence type="ECO:0000259" key="1">
    <source>
        <dbReference type="Pfam" id="PF20097"/>
    </source>
</evidence>
<sequence>MHCPYCNEEMRIGVIHGDRYAIKWVPKDKDRGGLLQWFSKGIILAGFSESVEDVFYCDKCEKIIIDTKGKKDTRKK</sequence>
<name>A0A1I0EDR4_9FIRM</name>
<proteinExistence type="predicted"/>
<protein>
    <recommendedName>
        <fullName evidence="1">DUF6487 domain-containing protein</fullName>
    </recommendedName>
</protein>
<reference evidence="2 3" key="1">
    <citation type="submission" date="2016-10" db="EMBL/GenBank/DDBJ databases">
        <authorList>
            <person name="de Groot N.N."/>
        </authorList>
    </citation>
    <scope>NUCLEOTIDE SEQUENCE [LARGE SCALE GENOMIC DNA]</scope>
    <source>
        <strain evidence="2 3">DSM 18979</strain>
    </source>
</reference>
<evidence type="ECO:0000313" key="2">
    <source>
        <dbReference type="EMBL" id="SET43114.1"/>
    </source>
</evidence>
<keyword evidence="3" id="KW-1185">Reference proteome</keyword>
<evidence type="ECO:0000313" key="3">
    <source>
        <dbReference type="Proteomes" id="UP000199568"/>
    </source>
</evidence>
<feature type="domain" description="DUF6487" evidence="1">
    <location>
        <begin position="3"/>
        <end position="68"/>
    </location>
</feature>
<dbReference type="RefSeq" id="WP_090444230.1">
    <property type="nucleotide sequence ID" value="NZ_FOHU01000010.1"/>
</dbReference>
<dbReference type="EMBL" id="FOHU01000010">
    <property type="protein sequence ID" value="SET43114.1"/>
    <property type="molecule type" value="Genomic_DNA"/>
</dbReference>
<dbReference type="OrthoDB" id="384892at2"/>